<dbReference type="PANTHER" id="PTHR22799:SF1">
    <property type="entry name" value="C-TYPE LECTIN DOMAIN FAMILY 11 MEMBER A"/>
    <property type="match status" value="1"/>
</dbReference>
<keyword evidence="5" id="KW-0106">Calcium</keyword>
<feature type="signal peptide" evidence="9">
    <location>
        <begin position="1"/>
        <end position="29"/>
    </location>
</feature>
<comment type="caution">
    <text evidence="11">The sequence shown here is derived from an EMBL/GenBank/DDBJ whole genome shotgun (WGS) entry which is preliminary data.</text>
</comment>
<evidence type="ECO:0000256" key="2">
    <source>
        <dbReference type="ARBA" id="ARBA00022525"/>
    </source>
</evidence>
<evidence type="ECO:0000256" key="9">
    <source>
        <dbReference type="SAM" id="SignalP"/>
    </source>
</evidence>
<name>A0A9Q1E0E6_CONCO</name>
<dbReference type="AlphaFoldDB" id="A0A9Q1E0E6"/>
<dbReference type="PANTHER" id="PTHR22799">
    <property type="entry name" value="TETRANECTIN-RELATED"/>
    <property type="match status" value="1"/>
</dbReference>
<dbReference type="InterPro" id="IPR016186">
    <property type="entry name" value="C-type_lectin-like/link_sf"/>
</dbReference>
<evidence type="ECO:0000256" key="8">
    <source>
        <dbReference type="SAM" id="MobiDB-lite"/>
    </source>
</evidence>
<feature type="chain" id="PRO_5040272000" description="C-type lectin domain-containing protein" evidence="9">
    <location>
        <begin position="30"/>
        <end position="279"/>
    </location>
</feature>
<reference evidence="11" key="1">
    <citation type="journal article" date="2023" name="Science">
        <title>Genome structures resolve the early diversification of teleost fishes.</title>
        <authorList>
            <person name="Parey E."/>
            <person name="Louis A."/>
            <person name="Montfort J."/>
            <person name="Bouchez O."/>
            <person name="Roques C."/>
            <person name="Iampietro C."/>
            <person name="Lluch J."/>
            <person name="Castinel A."/>
            <person name="Donnadieu C."/>
            <person name="Desvignes T."/>
            <person name="Floi Bucao C."/>
            <person name="Jouanno E."/>
            <person name="Wen M."/>
            <person name="Mejri S."/>
            <person name="Dirks R."/>
            <person name="Jansen H."/>
            <person name="Henkel C."/>
            <person name="Chen W.J."/>
            <person name="Zahm M."/>
            <person name="Cabau C."/>
            <person name="Klopp C."/>
            <person name="Thompson A.W."/>
            <person name="Robinson-Rechavi M."/>
            <person name="Braasch I."/>
            <person name="Lecointre G."/>
            <person name="Bobe J."/>
            <person name="Postlethwait J.H."/>
            <person name="Berthelot C."/>
            <person name="Roest Crollius H."/>
            <person name="Guiguen Y."/>
        </authorList>
    </citation>
    <scope>NUCLEOTIDE SEQUENCE</scope>
    <source>
        <strain evidence="11">Concon-B</strain>
    </source>
</reference>
<evidence type="ECO:0000313" key="11">
    <source>
        <dbReference type="EMBL" id="KAJ8287380.1"/>
    </source>
</evidence>
<organism evidence="11 12">
    <name type="scientific">Conger conger</name>
    <name type="common">Conger eel</name>
    <name type="synonym">Muraena conger</name>
    <dbReference type="NCBI Taxonomy" id="82655"/>
    <lineage>
        <taxon>Eukaryota</taxon>
        <taxon>Metazoa</taxon>
        <taxon>Chordata</taxon>
        <taxon>Craniata</taxon>
        <taxon>Vertebrata</taxon>
        <taxon>Euteleostomi</taxon>
        <taxon>Actinopterygii</taxon>
        <taxon>Neopterygii</taxon>
        <taxon>Teleostei</taxon>
        <taxon>Anguilliformes</taxon>
        <taxon>Congridae</taxon>
        <taxon>Conger</taxon>
    </lineage>
</organism>
<evidence type="ECO:0000256" key="3">
    <source>
        <dbReference type="ARBA" id="ARBA00022729"/>
    </source>
</evidence>
<keyword evidence="4" id="KW-0430">Lectin</keyword>
<dbReference type="GO" id="GO:0030246">
    <property type="term" value="F:carbohydrate binding"/>
    <property type="evidence" value="ECO:0007669"/>
    <property type="project" value="UniProtKB-KW"/>
</dbReference>
<dbReference type="InterPro" id="IPR018378">
    <property type="entry name" value="C-type_lectin_CS"/>
</dbReference>
<gene>
    <name evidence="11" type="ORF">COCON_G00000390</name>
</gene>
<evidence type="ECO:0000256" key="4">
    <source>
        <dbReference type="ARBA" id="ARBA00022734"/>
    </source>
</evidence>
<keyword evidence="12" id="KW-1185">Reference proteome</keyword>
<evidence type="ECO:0000256" key="7">
    <source>
        <dbReference type="ARBA" id="ARBA00023157"/>
    </source>
</evidence>
<accession>A0A9Q1E0E6</accession>
<dbReference type="InterPro" id="IPR016187">
    <property type="entry name" value="CTDL_fold"/>
</dbReference>
<sequence length="279" mass="28942">MELLPTQQVALLSLCALYILLVPHHFLHAEKVPEGSCCGYSGMPGTPGHNGLPGRDGNMGEAGPKGEKGDPGTSGAQGLHGKLGPAGPAGRPGPAGPRSMPGPSGEKGEKGSMGLDGISGQKGDQGPPGPPGPLPAIDLVELQSELKALRDVLNKVTQFTFTKRVGTKYFLSDKKSGVFEQAVAACSAVGGVPALPKSQEENQALIGMMSSSEHAWLSANDRTAEGTFVDLQGTTLGFSNWKKGEPNNHKGVEDCTITDFNGSWNDVNCDLSSIIICEI</sequence>
<evidence type="ECO:0000259" key="10">
    <source>
        <dbReference type="PROSITE" id="PS50041"/>
    </source>
</evidence>
<feature type="region of interest" description="Disordered" evidence="8">
    <location>
        <begin position="48"/>
        <end position="136"/>
    </location>
</feature>
<evidence type="ECO:0000313" key="12">
    <source>
        <dbReference type="Proteomes" id="UP001152803"/>
    </source>
</evidence>
<keyword evidence="3 9" id="KW-0732">Signal</keyword>
<evidence type="ECO:0000256" key="6">
    <source>
        <dbReference type="ARBA" id="ARBA00023119"/>
    </source>
</evidence>
<dbReference type="PROSITE" id="PS00615">
    <property type="entry name" value="C_TYPE_LECTIN_1"/>
    <property type="match status" value="1"/>
</dbReference>
<dbReference type="GO" id="GO:0005615">
    <property type="term" value="C:extracellular space"/>
    <property type="evidence" value="ECO:0007669"/>
    <property type="project" value="TreeGrafter"/>
</dbReference>
<dbReference type="GO" id="GO:0008083">
    <property type="term" value="F:growth factor activity"/>
    <property type="evidence" value="ECO:0007669"/>
    <property type="project" value="TreeGrafter"/>
</dbReference>
<evidence type="ECO:0000256" key="5">
    <source>
        <dbReference type="ARBA" id="ARBA00022837"/>
    </source>
</evidence>
<dbReference type="Pfam" id="PF01391">
    <property type="entry name" value="Collagen"/>
    <property type="match status" value="1"/>
</dbReference>
<dbReference type="GO" id="GO:0005581">
    <property type="term" value="C:collagen trimer"/>
    <property type="evidence" value="ECO:0007669"/>
    <property type="project" value="UniProtKB-KW"/>
</dbReference>
<dbReference type="EMBL" id="JAFJMO010000001">
    <property type="protein sequence ID" value="KAJ8287380.1"/>
    <property type="molecule type" value="Genomic_DNA"/>
</dbReference>
<dbReference type="Gene3D" id="3.10.100.10">
    <property type="entry name" value="Mannose-Binding Protein A, subunit A"/>
    <property type="match status" value="1"/>
</dbReference>
<dbReference type="OrthoDB" id="10255512at2759"/>
<feature type="domain" description="C-type lectin" evidence="10">
    <location>
        <begin position="169"/>
        <end position="278"/>
    </location>
</feature>
<evidence type="ECO:0000256" key="1">
    <source>
        <dbReference type="ARBA" id="ARBA00004613"/>
    </source>
</evidence>
<dbReference type="SUPFAM" id="SSF56436">
    <property type="entry name" value="C-type lectin-like"/>
    <property type="match status" value="1"/>
</dbReference>
<dbReference type="Proteomes" id="UP001152803">
    <property type="component" value="Unassembled WGS sequence"/>
</dbReference>
<dbReference type="Pfam" id="PF00059">
    <property type="entry name" value="Lectin_C"/>
    <property type="match status" value="1"/>
</dbReference>
<dbReference type="PROSITE" id="PS50041">
    <property type="entry name" value="C_TYPE_LECTIN_2"/>
    <property type="match status" value="1"/>
</dbReference>
<dbReference type="SMART" id="SM00034">
    <property type="entry name" value="CLECT"/>
    <property type="match status" value="1"/>
</dbReference>
<dbReference type="InterPro" id="IPR051663">
    <property type="entry name" value="CLec_Tetranectin-domain"/>
</dbReference>
<dbReference type="GO" id="GO:0001503">
    <property type="term" value="P:ossification"/>
    <property type="evidence" value="ECO:0007669"/>
    <property type="project" value="TreeGrafter"/>
</dbReference>
<comment type="subcellular location">
    <subcellularLocation>
        <location evidence="1">Secreted</location>
    </subcellularLocation>
</comment>
<proteinExistence type="predicted"/>
<keyword evidence="2" id="KW-0964">Secreted</keyword>
<keyword evidence="7" id="KW-1015">Disulfide bond</keyword>
<protein>
    <recommendedName>
        <fullName evidence="10">C-type lectin domain-containing protein</fullName>
    </recommendedName>
</protein>
<keyword evidence="6" id="KW-0176">Collagen</keyword>
<dbReference type="InterPro" id="IPR001304">
    <property type="entry name" value="C-type_lectin-like"/>
</dbReference>
<dbReference type="InterPro" id="IPR008160">
    <property type="entry name" value="Collagen"/>
</dbReference>